<evidence type="ECO:0008006" key="4">
    <source>
        <dbReference type="Google" id="ProtNLM"/>
    </source>
</evidence>
<keyword evidence="1" id="KW-0812">Transmembrane</keyword>
<proteinExistence type="predicted"/>
<dbReference type="EMBL" id="UGMS01000004">
    <property type="protein sequence ID" value="STW79903.1"/>
    <property type="molecule type" value="Genomic_DNA"/>
</dbReference>
<dbReference type="Proteomes" id="UP000254863">
    <property type="component" value="Unassembled WGS sequence"/>
</dbReference>
<feature type="transmembrane region" description="Helical" evidence="1">
    <location>
        <begin position="89"/>
        <end position="110"/>
    </location>
</feature>
<feature type="transmembrane region" description="Helical" evidence="1">
    <location>
        <begin position="217"/>
        <end position="234"/>
    </location>
</feature>
<dbReference type="AlphaFoldDB" id="A0A7H4PND0"/>
<feature type="transmembrane region" description="Helical" evidence="1">
    <location>
        <begin position="144"/>
        <end position="167"/>
    </location>
</feature>
<organism evidence="2 3">
    <name type="scientific">Klebsiella michiganensis</name>
    <dbReference type="NCBI Taxonomy" id="1134687"/>
    <lineage>
        <taxon>Bacteria</taxon>
        <taxon>Pseudomonadati</taxon>
        <taxon>Pseudomonadota</taxon>
        <taxon>Gammaproteobacteria</taxon>
        <taxon>Enterobacterales</taxon>
        <taxon>Enterobacteriaceae</taxon>
        <taxon>Klebsiella/Raoultella group</taxon>
        <taxon>Klebsiella</taxon>
    </lineage>
</organism>
<reference evidence="2 3" key="1">
    <citation type="submission" date="2018-06" db="EMBL/GenBank/DDBJ databases">
        <authorList>
            <consortium name="Pathogen Informatics"/>
            <person name="Doyle S."/>
        </authorList>
    </citation>
    <scope>NUCLEOTIDE SEQUENCE [LARGE SCALE GENOMIC DNA]</scope>
    <source>
        <strain evidence="2 3">NCTC11685</strain>
    </source>
</reference>
<accession>A0A7H4PND0</accession>
<sequence>MSQMVALSIIILILYIGDVVSTRTKAWIPSVFVCAVLFLIGYWTFFPADIISRAGIGTPVAIMLMYLLITNMGTLLSLKELAQQWKTVVISLAGIAGIAAAVFAVSLALFDRNTALVTIPPLVGGIVSSLIMSQGASSAGLVDLSVFAILIYVMQGFAGYPLTAIMLQREGKTLLARYRSGEHRPDNIADEHAMLTVGEEKMPRLFSKIPVSYNSNYFKFLRLALVGCLAWLVADLAKPIVNISPFVLCLFFGVVFTSLGFLEKHMLHKANGFGFAIMALMLFIFDTLNKATPEMLLRLLFPMVVLIATAAIGMFVVSWLVGKLLGVSGPMAFAISLTALYGFPADYIITNEAINALTHDEKERQMLTHHMLGPMLVGGFVSVTHGVGGVSRNSGRLSDPRYRLSALNF</sequence>
<protein>
    <recommendedName>
        <fullName evidence="4">Na+/glutamate symporter</fullName>
    </recommendedName>
</protein>
<feature type="transmembrane region" description="Helical" evidence="1">
    <location>
        <begin position="50"/>
        <end position="69"/>
    </location>
</feature>
<dbReference type="CDD" id="cd21416">
    <property type="entry name" value="HDC_protein"/>
    <property type="match status" value="1"/>
</dbReference>
<name>A0A7H4PND0_9ENTR</name>
<dbReference type="InterPro" id="IPR049576">
    <property type="entry name" value="HDC-like"/>
</dbReference>
<keyword evidence="1" id="KW-0472">Membrane</keyword>
<evidence type="ECO:0000256" key="1">
    <source>
        <dbReference type="SAM" id="Phobius"/>
    </source>
</evidence>
<feature type="transmembrane region" description="Helical" evidence="1">
    <location>
        <begin position="240"/>
        <end position="262"/>
    </location>
</feature>
<feature type="transmembrane region" description="Helical" evidence="1">
    <location>
        <begin position="115"/>
        <end position="132"/>
    </location>
</feature>
<keyword evidence="1" id="KW-1133">Transmembrane helix</keyword>
<gene>
    <name evidence="2" type="ORF">NCTC11685_07251</name>
</gene>
<evidence type="ECO:0000313" key="3">
    <source>
        <dbReference type="Proteomes" id="UP000254863"/>
    </source>
</evidence>
<evidence type="ECO:0000313" key="2">
    <source>
        <dbReference type="EMBL" id="STW79903.1"/>
    </source>
</evidence>
<feature type="transmembrane region" description="Helical" evidence="1">
    <location>
        <begin position="26"/>
        <end position="43"/>
    </location>
</feature>
<feature type="transmembrane region" description="Helical" evidence="1">
    <location>
        <begin position="269"/>
        <end position="288"/>
    </location>
</feature>
<feature type="transmembrane region" description="Helical" evidence="1">
    <location>
        <begin position="300"/>
        <end position="321"/>
    </location>
</feature>
<comment type="caution">
    <text evidence="2">The sequence shown here is derived from an EMBL/GenBank/DDBJ whole genome shotgun (WGS) entry which is preliminary data.</text>
</comment>